<name>A0AAV2RQ93_MEGNR</name>
<organism evidence="1 2">
    <name type="scientific">Meganyctiphanes norvegica</name>
    <name type="common">Northern krill</name>
    <name type="synonym">Thysanopoda norvegica</name>
    <dbReference type="NCBI Taxonomy" id="48144"/>
    <lineage>
        <taxon>Eukaryota</taxon>
        <taxon>Metazoa</taxon>
        <taxon>Ecdysozoa</taxon>
        <taxon>Arthropoda</taxon>
        <taxon>Crustacea</taxon>
        <taxon>Multicrustacea</taxon>
        <taxon>Malacostraca</taxon>
        <taxon>Eumalacostraca</taxon>
        <taxon>Eucarida</taxon>
        <taxon>Euphausiacea</taxon>
        <taxon>Euphausiidae</taxon>
        <taxon>Meganyctiphanes</taxon>
    </lineage>
</organism>
<comment type="caution">
    <text evidence="1">The sequence shown here is derived from an EMBL/GenBank/DDBJ whole genome shotgun (WGS) entry which is preliminary data.</text>
</comment>
<protein>
    <submittedName>
        <fullName evidence="1">Uncharacterized protein</fullName>
    </submittedName>
</protein>
<dbReference type="EMBL" id="CAXKWB010030013">
    <property type="protein sequence ID" value="CAL4136947.1"/>
    <property type="molecule type" value="Genomic_DNA"/>
</dbReference>
<keyword evidence="2" id="KW-1185">Reference proteome</keyword>
<dbReference type="Proteomes" id="UP001497623">
    <property type="component" value="Unassembled WGS sequence"/>
</dbReference>
<sequence length="112" mass="12371">MGNKILEITYKVSSIHDAIFNRLTAVNVVLDLHLFLASLFAHRPLGWLGCSHDGGFSVKNDSSSSVKFFGGLFFFFLNGPIHHASKLCKTDIAQLLLIVSGRDGGFKQSFVW</sequence>
<feature type="non-terminal residue" evidence="1">
    <location>
        <position position="112"/>
    </location>
</feature>
<dbReference type="AlphaFoldDB" id="A0AAV2RQ93"/>
<gene>
    <name evidence="1" type="ORF">MNOR_LOCUS27902</name>
</gene>
<proteinExistence type="predicted"/>
<accession>A0AAV2RQ93</accession>
<evidence type="ECO:0000313" key="1">
    <source>
        <dbReference type="EMBL" id="CAL4136947.1"/>
    </source>
</evidence>
<evidence type="ECO:0000313" key="2">
    <source>
        <dbReference type="Proteomes" id="UP001497623"/>
    </source>
</evidence>
<reference evidence="1 2" key="1">
    <citation type="submission" date="2024-05" db="EMBL/GenBank/DDBJ databases">
        <authorList>
            <person name="Wallberg A."/>
        </authorList>
    </citation>
    <scope>NUCLEOTIDE SEQUENCE [LARGE SCALE GENOMIC DNA]</scope>
</reference>